<proteinExistence type="inferred from homology"/>
<dbReference type="PANTHER" id="PTHR42760">
    <property type="entry name" value="SHORT-CHAIN DEHYDROGENASES/REDUCTASES FAMILY MEMBER"/>
    <property type="match status" value="1"/>
</dbReference>
<comment type="similarity">
    <text evidence="1">Belongs to the short-chain dehydrogenases/reductases (SDR) family.</text>
</comment>
<dbReference type="AlphaFoldDB" id="A0AA38YEV7"/>
<evidence type="ECO:0000313" key="5">
    <source>
        <dbReference type="Proteomes" id="UP001172681"/>
    </source>
</evidence>
<dbReference type="Pfam" id="PF13561">
    <property type="entry name" value="adh_short_C2"/>
    <property type="match status" value="1"/>
</dbReference>
<dbReference type="InterPro" id="IPR020904">
    <property type="entry name" value="Sc_DH/Rdtase_CS"/>
</dbReference>
<keyword evidence="2" id="KW-0521">NADP</keyword>
<comment type="caution">
    <text evidence="4">The sequence shown here is derived from an EMBL/GenBank/DDBJ whole genome shotgun (WGS) entry which is preliminary data.</text>
</comment>
<keyword evidence="5" id="KW-1185">Reference proteome</keyword>
<evidence type="ECO:0000256" key="3">
    <source>
        <dbReference type="ARBA" id="ARBA00023002"/>
    </source>
</evidence>
<dbReference type="EMBL" id="JAPDRN010000002">
    <property type="protein sequence ID" value="KAJ9646705.1"/>
    <property type="molecule type" value="Genomic_DNA"/>
</dbReference>
<reference evidence="4" key="1">
    <citation type="submission" date="2022-10" db="EMBL/GenBank/DDBJ databases">
        <title>Culturing micro-colonial fungi from biological soil crusts in the Mojave desert and describing Neophaeococcomyces mojavensis, and introducing the new genera and species Taxawa tesnikishii.</title>
        <authorList>
            <person name="Kurbessoian T."/>
            <person name="Stajich J.E."/>
        </authorList>
    </citation>
    <scope>NUCLEOTIDE SEQUENCE</scope>
    <source>
        <strain evidence="4">TK_35</strain>
    </source>
</reference>
<sequence>MDAQGGGIYSEFNDKVVLLTGIGQNGDPKMYGNGAATARVLAKNGARVFGCDVRLPAAEYTQQRIQSEGGICDVVHADVTVENDVKAMVDACMAKYGRIDVLVNNVGMSEPGGPAQMKPDVWDKQTDVNLRSVYLCCHFVLPIMEKQGSGVVVNIASIAGMRYIGKPQVAYASTKAGVIQFTKATAILYAAKGIRLNVVVPGLMHTPLIGMLADKYANGDLEGLIKKRDGAVPMGKQGSSSDVASAVAFLASDQSKYITGQKLVVDGGITCSTK</sequence>
<dbReference type="InterPro" id="IPR002347">
    <property type="entry name" value="SDR_fam"/>
</dbReference>
<protein>
    <submittedName>
        <fullName evidence="4">Uncharacterized protein</fullName>
    </submittedName>
</protein>
<name>A0AA38YEV7_9EURO</name>
<organism evidence="4 5">
    <name type="scientific">Knufia peltigerae</name>
    <dbReference type="NCBI Taxonomy" id="1002370"/>
    <lineage>
        <taxon>Eukaryota</taxon>
        <taxon>Fungi</taxon>
        <taxon>Dikarya</taxon>
        <taxon>Ascomycota</taxon>
        <taxon>Pezizomycotina</taxon>
        <taxon>Eurotiomycetes</taxon>
        <taxon>Chaetothyriomycetidae</taxon>
        <taxon>Chaetothyriales</taxon>
        <taxon>Trichomeriaceae</taxon>
        <taxon>Knufia</taxon>
    </lineage>
</organism>
<dbReference type="PRINTS" id="PR00080">
    <property type="entry name" value="SDRFAMILY"/>
</dbReference>
<gene>
    <name evidence="4" type="ORF">H2204_000397</name>
</gene>
<keyword evidence="3" id="KW-0560">Oxidoreductase</keyword>
<evidence type="ECO:0000313" key="4">
    <source>
        <dbReference type="EMBL" id="KAJ9646705.1"/>
    </source>
</evidence>
<dbReference type="SUPFAM" id="SSF51735">
    <property type="entry name" value="NAD(P)-binding Rossmann-fold domains"/>
    <property type="match status" value="1"/>
</dbReference>
<dbReference type="PROSITE" id="PS00061">
    <property type="entry name" value="ADH_SHORT"/>
    <property type="match status" value="1"/>
</dbReference>
<evidence type="ECO:0000256" key="2">
    <source>
        <dbReference type="ARBA" id="ARBA00022857"/>
    </source>
</evidence>
<dbReference type="Gene3D" id="3.40.50.720">
    <property type="entry name" value="NAD(P)-binding Rossmann-like Domain"/>
    <property type="match status" value="1"/>
</dbReference>
<dbReference type="FunFam" id="3.40.50.720:FF:000084">
    <property type="entry name" value="Short-chain dehydrogenase reductase"/>
    <property type="match status" value="1"/>
</dbReference>
<dbReference type="PANTHER" id="PTHR42760:SF115">
    <property type="entry name" value="3-OXOACYL-[ACYL-CARRIER-PROTEIN] REDUCTASE FABG"/>
    <property type="match status" value="1"/>
</dbReference>
<dbReference type="Proteomes" id="UP001172681">
    <property type="component" value="Unassembled WGS sequence"/>
</dbReference>
<dbReference type="CDD" id="cd05233">
    <property type="entry name" value="SDR_c"/>
    <property type="match status" value="1"/>
</dbReference>
<dbReference type="GO" id="GO:0016616">
    <property type="term" value="F:oxidoreductase activity, acting on the CH-OH group of donors, NAD or NADP as acceptor"/>
    <property type="evidence" value="ECO:0007669"/>
    <property type="project" value="TreeGrafter"/>
</dbReference>
<dbReference type="InterPro" id="IPR036291">
    <property type="entry name" value="NAD(P)-bd_dom_sf"/>
</dbReference>
<dbReference type="PRINTS" id="PR00081">
    <property type="entry name" value="GDHRDH"/>
</dbReference>
<accession>A0AA38YEV7</accession>
<evidence type="ECO:0000256" key="1">
    <source>
        <dbReference type="ARBA" id="ARBA00006484"/>
    </source>
</evidence>